<gene>
    <name evidence="5" type="ORF">A2898_00310</name>
</gene>
<evidence type="ECO:0000256" key="3">
    <source>
        <dbReference type="ARBA" id="ARBA00022839"/>
    </source>
</evidence>
<dbReference type="InterPro" id="IPR012337">
    <property type="entry name" value="RNaseH-like_sf"/>
</dbReference>
<keyword evidence="2" id="KW-0378">Hydrolase</keyword>
<evidence type="ECO:0000256" key="2">
    <source>
        <dbReference type="ARBA" id="ARBA00022801"/>
    </source>
</evidence>
<proteinExistence type="predicted"/>
<dbReference type="InterPro" id="IPR036397">
    <property type="entry name" value="RNaseH_sf"/>
</dbReference>
<dbReference type="Proteomes" id="UP000179164">
    <property type="component" value="Unassembled WGS sequence"/>
</dbReference>
<evidence type="ECO:0000256" key="1">
    <source>
        <dbReference type="ARBA" id="ARBA00022722"/>
    </source>
</evidence>
<accession>A0A1G2B6S8</accession>
<comment type="caution">
    <text evidence="5">The sequence shown here is derived from an EMBL/GenBank/DDBJ whole genome shotgun (WGS) entry which is preliminary data.</text>
</comment>
<dbReference type="Gene3D" id="3.30.420.10">
    <property type="entry name" value="Ribonuclease H-like superfamily/Ribonuclease H"/>
    <property type="match status" value="1"/>
</dbReference>
<dbReference type="CDD" id="cd06127">
    <property type="entry name" value="DEDDh"/>
    <property type="match status" value="1"/>
</dbReference>
<evidence type="ECO:0000259" key="4">
    <source>
        <dbReference type="SMART" id="SM00479"/>
    </source>
</evidence>
<dbReference type="EMBL" id="MHKE01000008">
    <property type="protein sequence ID" value="OGY84396.1"/>
    <property type="molecule type" value="Genomic_DNA"/>
</dbReference>
<keyword evidence="3" id="KW-0269">Exonuclease</keyword>
<dbReference type="PANTHER" id="PTHR30231">
    <property type="entry name" value="DNA POLYMERASE III SUBUNIT EPSILON"/>
    <property type="match status" value="1"/>
</dbReference>
<dbReference type="FunFam" id="3.30.420.10:FF:000045">
    <property type="entry name" value="3'-5' exonuclease DinG"/>
    <property type="match status" value="1"/>
</dbReference>
<dbReference type="GO" id="GO:0006260">
    <property type="term" value="P:DNA replication"/>
    <property type="evidence" value="ECO:0007669"/>
    <property type="project" value="InterPro"/>
</dbReference>
<dbReference type="Pfam" id="PF00929">
    <property type="entry name" value="RNase_T"/>
    <property type="match status" value="1"/>
</dbReference>
<dbReference type="GO" id="GO:0008408">
    <property type="term" value="F:3'-5' exonuclease activity"/>
    <property type="evidence" value="ECO:0007669"/>
    <property type="project" value="TreeGrafter"/>
</dbReference>
<dbReference type="SMART" id="SM00479">
    <property type="entry name" value="EXOIII"/>
    <property type="match status" value="1"/>
</dbReference>
<dbReference type="PANTHER" id="PTHR30231:SF4">
    <property type="entry name" value="PROTEIN NEN2"/>
    <property type="match status" value="1"/>
</dbReference>
<dbReference type="STRING" id="1798543.A2898_00310"/>
<sequence>MAHTMKKQGAISPNEHVIVDVETTGFYPGQGDEIIEVAAQRIVGQEAGDTYTSLVLTSRTLTPEGIAVHGISPELLEREGRPIEAVMDELVRFIGRAAIVGHNIAFDMGFINAHLARLGRSLLANETVDTLEWARRLLILPGYSLDKVARYFKIPQAVAHRALPDVETTREVFLKLRERSQSLVR</sequence>
<dbReference type="InterPro" id="IPR006054">
    <property type="entry name" value="DnaQ"/>
</dbReference>
<keyword evidence="1" id="KW-0540">Nuclease</keyword>
<evidence type="ECO:0000313" key="5">
    <source>
        <dbReference type="EMBL" id="OGY84396.1"/>
    </source>
</evidence>
<dbReference type="GO" id="GO:0003677">
    <property type="term" value="F:DNA binding"/>
    <property type="evidence" value="ECO:0007669"/>
    <property type="project" value="InterPro"/>
</dbReference>
<dbReference type="SUPFAM" id="SSF53098">
    <property type="entry name" value="Ribonuclease H-like"/>
    <property type="match status" value="1"/>
</dbReference>
<feature type="domain" description="Exonuclease" evidence="4">
    <location>
        <begin position="15"/>
        <end position="182"/>
    </location>
</feature>
<reference evidence="5 6" key="1">
    <citation type="journal article" date="2016" name="Nat. Commun.">
        <title>Thousands of microbial genomes shed light on interconnected biogeochemical processes in an aquifer system.</title>
        <authorList>
            <person name="Anantharaman K."/>
            <person name="Brown C.T."/>
            <person name="Hug L.A."/>
            <person name="Sharon I."/>
            <person name="Castelle C.J."/>
            <person name="Probst A.J."/>
            <person name="Thomas B.C."/>
            <person name="Singh A."/>
            <person name="Wilkins M.J."/>
            <person name="Karaoz U."/>
            <person name="Brodie E.L."/>
            <person name="Williams K.H."/>
            <person name="Hubbard S.S."/>
            <person name="Banfield J.F."/>
        </authorList>
    </citation>
    <scope>NUCLEOTIDE SEQUENCE [LARGE SCALE GENOMIC DNA]</scope>
</reference>
<name>A0A1G2B6S8_9BACT</name>
<dbReference type="InterPro" id="IPR013520">
    <property type="entry name" value="Ribonucl_H"/>
</dbReference>
<dbReference type="AlphaFoldDB" id="A0A1G2B6S8"/>
<dbReference type="NCBIfam" id="TIGR00573">
    <property type="entry name" value="dnaq"/>
    <property type="match status" value="1"/>
</dbReference>
<evidence type="ECO:0000313" key="6">
    <source>
        <dbReference type="Proteomes" id="UP000179164"/>
    </source>
</evidence>
<dbReference type="GO" id="GO:0003887">
    <property type="term" value="F:DNA-directed DNA polymerase activity"/>
    <property type="evidence" value="ECO:0007669"/>
    <property type="project" value="InterPro"/>
</dbReference>
<protein>
    <recommendedName>
        <fullName evidence="4">Exonuclease domain-containing protein</fullName>
    </recommendedName>
</protein>
<organism evidence="5 6">
    <name type="scientific">Candidatus Kerfeldbacteria bacterium RIFCSPLOWO2_01_FULL_48_11</name>
    <dbReference type="NCBI Taxonomy" id="1798543"/>
    <lineage>
        <taxon>Bacteria</taxon>
        <taxon>Candidatus Kerfeldiibacteriota</taxon>
    </lineage>
</organism>